<dbReference type="AlphaFoldDB" id="G0UNZ3"/>
<evidence type="ECO:0000256" key="1">
    <source>
        <dbReference type="SAM" id="MobiDB-lite"/>
    </source>
</evidence>
<gene>
    <name evidence="2" type="ORF">TCIL3000_6_3560</name>
</gene>
<feature type="compositionally biased region" description="Polar residues" evidence="1">
    <location>
        <begin position="10"/>
        <end position="20"/>
    </location>
</feature>
<feature type="compositionally biased region" description="Low complexity" evidence="1">
    <location>
        <begin position="71"/>
        <end position="85"/>
    </location>
</feature>
<dbReference type="VEuPathDB" id="TriTrypDB:TcIL3000_6_3560"/>
<dbReference type="EMBL" id="HE575319">
    <property type="protein sequence ID" value="CCC91104.1"/>
    <property type="molecule type" value="Genomic_DNA"/>
</dbReference>
<evidence type="ECO:0000313" key="2">
    <source>
        <dbReference type="EMBL" id="CCC91104.1"/>
    </source>
</evidence>
<proteinExistence type="predicted"/>
<feature type="region of interest" description="Disordered" evidence="1">
    <location>
        <begin position="1"/>
        <end position="32"/>
    </location>
</feature>
<protein>
    <submittedName>
        <fullName evidence="2">Uncharacterized protein TCIL3000_6_3560</fullName>
    </submittedName>
</protein>
<name>G0UNZ3_TRYCI</name>
<sequence>MSSPNGGGSLPTSQFGSRGSSPEPPETATLSHIKRQFISSLVGSSAEKGVEARGLLTPPKSLRAEEKETRPSSSDSLSSRPSGGDMCDADIPRTSDELVVFSNEQNHSGGSCEGSWSSDGVRPILLCTLVGGVVASCLKQRLGLVCRVAVSGLGVAKLLCALGYAHVDWGCLFRDLLGIWALSGSDGFLHAIGSALFGSLWRGCAFFGGIIGGFAIL</sequence>
<accession>G0UNZ3</accession>
<feature type="region of interest" description="Disordered" evidence="1">
    <location>
        <begin position="45"/>
        <end position="88"/>
    </location>
</feature>
<reference evidence="2" key="1">
    <citation type="journal article" date="2012" name="Proc. Natl. Acad. Sci. U.S.A.">
        <title>Antigenic diversity is generated by distinct evolutionary mechanisms in African trypanosome species.</title>
        <authorList>
            <person name="Jackson A.P."/>
            <person name="Berry A."/>
            <person name="Aslett M."/>
            <person name="Allison H.C."/>
            <person name="Burton P."/>
            <person name="Vavrova-Anderson J."/>
            <person name="Brown R."/>
            <person name="Browne H."/>
            <person name="Corton N."/>
            <person name="Hauser H."/>
            <person name="Gamble J."/>
            <person name="Gilderthorp R."/>
            <person name="Marcello L."/>
            <person name="McQuillan J."/>
            <person name="Otto T.D."/>
            <person name="Quail M.A."/>
            <person name="Sanders M.J."/>
            <person name="van Tonder A."/>
            <person name="Ginger M.L."/>
            <person name="Field M.C."/>
            <person name="Barry J.D."/>
            <person name="Hertz-Fowler C."/>
            <person name="Berriman M."/>
        </authorList>
    </citation>
    <scope>NUCLEOTIDE SEQUENCE</scope>
    <source>
        <strain evidence="2">IL3000</strain>
    </source>
</reference>
<organism evidence="2">
    <name type="scientific">Trypanosoma congolense (strain IL3000)</name>
    <dbReference type="NCBI Taxonomy" id="1068625"/>
    <lineage>
        <taxon>Eukaryota</taxon>
        <taxon>Discoba</taxon>
        <taxon>Euglenozoa</taxon>
        <taxon>Kinetoplastea</taxon>
        <taxon>Metakinetoplastina</taxon>
        <taxon>Trypanosomatida</taxon>
        <taxon>Trypanosomatidae</taxon>
        <taxon>Trypanosoma</taxon>
        <taxon>Nannomonas</taxon>
    </lineage>
</organism>